<dbReference type="InterPro" id="IPR024521">
    <property type="entry name" value="ArsS-like_C"/>
</dbReference>
<evidence type="ECO:0000256" key="2">
    <source>
        <dbReference type="ARBA" id="ARBA00022691"/>
    </source>
</evidence>
<keyword evidence="9" id="KW-1185">Reference proteome</keyword>
<comment type="cofactor">
    <cofactor evidence="1">
        <name>[4Fe-4S] cluster</name>
        <dbReference type="ChEBI" id="CHEBI:49883"/>
    </cofactor>
</comment>
<dbReference type="Proteomes" id="UP001460888">
    <property type="component" value="Unassembled WGS sequence"/>
</dbReference>
<feature type="domain" description="Radical SAM core" evidence="6">
    <location>
        <begin position="28"/>
        <end position="162"/>
    </location>
</feature>
<evidence type="ECO:0000256" key="3">
    <source>
        <dbReference type="ARBA" id="ARBA00022723"/>
    </source>
</evidence>
<dbReference type="Pfam" id="PF04055">
    <property type="entry name" value="Radical_SAM"/>
    <property type="match status" value="1"/>
</dbReference>
<proteinExistence type="predicted"/>
<evidence type="ECO:0000259" key="7">
    <source>
        <dbReference type="Pfam" id="PF12345"/>
    </source>
</evidence>
<dbReference type="NCBIfam" id="TIGR04167">
    <property type="entry name" value="rSAM_SeCys"/>
    <property type="match status" value="1"/>
</dbReference>
<dbReference type="PANTHER" id="PTHR43728">
    <property type="entry name" value="SLR0304 PROTEIN"/>
    <property type="match status" value="1"/>
</dbReference>
<dbReference type="SUPFAM" id="SSF102114">
    <property type="entry name" value="Radical SAM enzymes"/>
    <property type="match status" value="1"/>
</dbReference>
<sequence>MRTTSSIPTPGTDFPRIRRDALHTLQMNLGYLCNLACTHCHVEAGPKRTEMMDRETMDVALEFIQAQGIRNLDVTGGSPEMHPLFCDFMSEAKALGVHLMDRCNPTIIEEPGYDWVPQFLADHEVEVIASLPCYTADNVDTQRGKGVFDSSIAALQKLNAVGYGKPDSGLALNLVYNPVSPTLPPPQETLEDDYKRFLDDKFGIAFDSLFTIANMPIKRYAHMLLREKRMGEYMDLLRGAHRSENVASVMCRGLISVGWRGYVYDCDFNQMLDMPLGGGDAVHLSELIDTDFEQRAIAIGDHCYGCTAGQGSSCGGALN</sequence>
<dbReference type="InterPro" id="IPR013785">
    <property type="entry name" value="Aldolase_TIM"/>
</dbReference>
<keyword evidence="5" id="KW-0411">Iron-sulfur</keyword>
<dbReference type="Pfam" id="PF12345">
    <property type="entry name" value="DUF3641"/>
    <property type="match status" value="1"/>
</dbReference>
<evidence type="ECO:0000259" key="6">
    <source>
        <dbReference type="Pfam" id="PF04055"/>
    </source>
</evidence>
<dbReference type="SFLD" id="SFLDS00029">
    <property type="entry name" value="Radical_SAM"/>
    <property type="match status" value="1"/>
</dbReference>
<protein>
    <submittedName>
        <fullName evidence="8">Radical SAM domain-containing protein</fullName>
    </submittedName>
</protein>
<dbReference type="InterPro" id="IPR058240">
    <property type="entry name" value="rSAM_sf"/>
</dbReference>
<dbReference type="Gene3D" id="3.20.20.70">
    <property type="entry name" value="Aldolase class I"/>
    <property type="match status" value="1"/>
</dbReference>
<keyword evidence="4" id="KW-0408">Iron</keyword>
<evidence type="ECO:0000256" key="5">
    <source>
        <dbReference type="ARBA" id="ARBA00023014"/>
    </source>
</evidence>
<dbReference type="PANTHER" id="PTHR43728:SF1">
    <property type="entry name" value="FE-S OXIDOREDUCTASE"/>
    <property type="match status" value="1"/>
</dbReference>
<reference evidence="8 9" key="1">
    <citation type="submission" date="2013-03" db="EMBL/GenBank/DDBJ databases">
        <title>Salinisphaera dokdonensis CL-ES53 Genome Sequencing.</title>
        <authorList>
            <person name="Li C."/>
            <person name="Lai Q."/>
            <person name="Shao Z."/>
        </authorList>
    </citation>
    <scope>NUCLEOTIDE SEQUENCE [LARGE SCALE GENOMIC DNA]</scope>
    <source>
        <strain evidence="8 9">CL-ES53</strain>
    </source>
</reference>
<comment type="caution">
    <text evidence="8">The sequence shown here is derived from an EMBL/GenBank/DDBJ whole genome shotgun (WGS) entry which is preliminary data.</text>
</comment>
<feature type="domain" description="Arsenosugar biosynthesis radical SAM protein ArsS-like C-terminal" evidence="7">
    <location>
        <begin position="183"/>
        <end position="317"/>
    </location>
</feature>
<dbReference type="SFLD" id="SFLDG01067">
    <property type="entry name" value="SPASM/twitch_domain_containing"/>
    <property type="match status" value="1"/>
</dbReference>
<accession>A0ABV2B1P3</accession>
<evidence type="ECO:0000256" key="1">
    <source>
        <dbReference type="ARBA" id="ARBA00001966"/>
    </source>
</evidence>
<evidence type="ECO:0000313" key="8">
    <source>
        <dbReference type="EMBL" id="MES1929778.1"/>
    </source>
</evidence>
<gene>
    <name evidence="8" type="ORF">SADO_10989</name>
</gene>
<dbReference type="RefSeq" id="WP_353111333.1">
    <property type="nucleotide sequence ID" value="NZ_APND01000003.1"/>
</dbReference>
<organism evidence="8 9">
    <name type="scientific">Salinisphaera dokdonensis CL-ES53</name>
    <dbReference type="NCBI Taxonomy" id="1304272"/>
    <lineage>
        <taxon>Bacteria</taxon>
        <taxon>Pseudomonadati</taxon>
        <taxon>Pseudomonadota</taxon>
        <taxon>Gammaproteobacteria</taxon>
        <taxon>Salinisphaerales</taxon>
        <taxon>Salinisphaeraceae</taxon>
        <taxon>Salinisphaera</taxon>
    </lineage>
</organism>
<keyword evidence="3" id="KW-0479">Metal-binding</keyword>
<evidence type="ECO:0000313" key="9">
    <source>
        <dbReference type="Proteomes" id="UP001460888"/>
    </source>
</evidence>
<dbReference type="EMBL" id="APND01000003">
    <property type="protein sequence ID" value="MES1929778.1"/>
    <property type="molecule type" value="Genomic_DNA"/>
</dbReference>
<evidence type="ECO:0000256" key="4">
    <source>
        <dbReference type="ARBA" id="ARBA00023004"/>
    </source>
</evidence>
<dbReference type="InterPro" id="IPR007197">
    <property type="entry name" value="rSAM"/>
</dbReference>
<dbReference type="CDD" id="cd01335">
    <property type="entry name" value="Radical_SAM"/>
    <property type="match status" value="1"/>
</dbReference>
<name>A0ABV2B1P3_9GAMM</name>
<keyword evidence="2" id="KW-0949">S-adenosyl-L-methionine</keyword>
<dbReference type="InterPro" id="IPR026351">
    <property type="entry name" value="rSAM_ArsS-like"/>
</dbReference>